<name>A0A0S7XR05_9BACT</name>
<gene>
    <name evidence="2" type="ORF">AMK68_00055</name>
</gene>
<evidence type="ECO:0000313" key="3">
    <source>
        <dbReference type="Proteomes" id="UP000052020"/>
    </source>
</evidence>
<dbReference type="InterPro" id="IPR018711">
    <property type="entry name" value="NAGPA"/>
</dbReference>
<feature type="non-terminal residue" evidence="2">
    <location>
        <position position="1"/>
    </location>
</feature>
<sequence length="194" mass="21701">RPGEWVFGISKQQGPPRFHLEEAVPWEQLDRFQTAVGHVRPLRGAGKSPPLRPGPGVTRLKCSRTSLGWTADSRRFFVLIVRDPDGEIPGIRQMKAGRRQTGGWDLLQLQQFWERMGVPDAILLDGGDSSKLAYRRKADEYVSVTSGYLLSRTLGYSHDRPLRFFVPTLPAAQSQAGVMNYLYVEAPKPAPASE</sequence>
<evidence type="ECO:0000313" key="2">
    <source>
        <dbReference type="EMBL" id="KPJ64912.1"/>
    </source>
</evidence>
<dbReference type="Pfam" id="PF09992">
    <property type="entry name" value="NAGPA"/>
    <property type="match status" value="1"/>
</dbReference>
<accession>A0A0S7XR05</accession>
<reference evidence="2 3" key="1">
    <citation type="journal article" date="2015" name="Microbiome">
        <title>Genomic resolution of linkages in carbon, nitrogen, and sulfur cycling among widespread estuary sediment bacteria.</title>
        <authorList>
            <person name="Baker B.J."/>
            <person name="Lazar C.S."/>
            <person name="Teske A.P."/>
            <person name="Dick G.J."/>
        </authorList>
    </citation>
    <scope>NUCLEOTIDE SEQUENCE [LARGE SCALE GENOMIC DNA]</scope>
    <source>
        <strain evidence="2">DG_56</strain>
    </source>
</reference>
<organism evidence="2 3">
    <name type="scientific">candidate division KD3-62 bacterium DG_56</name>
    <dbReference type="NCBI Taxonomy" id="1704032"/>
    <lineage>
        <taxon>Bacteria</taxon>
        <taxon>candidate division KD3-62</taxon>
    </lineage>
</organism>
<evidence type="ECO:0000259" key="1">
    <source>
        <dbReference type="Pfam" id="PF09992"/>
    </source>
</evidence>
<protein>
    <recommendedName>
        <fullName evidence="1">Phosphodiester glycosidase domain-containing protein</fullName>
    </recommendedName>
</protein>
<comment type="caution">
    <text evidence="2">The sequence shown here is derived from an EMBL/GenBank/DDBJ whole genome shotgun (WGS) entry which is preliminary data.</text>
</comment>
<dbReference type="AlphaFoldDB" id="A0A0S7XR05"/>
<dbReference type="EMBL" id="LIZY01000002">
    <property type="protein sequence ID" value="KPJ64912.1"/>
    <property type="molecule type" value="Genomic_DNA"/>
</dbReference>
<proteinExistence type="predicted"/>
<dbReference type="Proteomes" id="UP000052020">
    <property type="component" value="Unassembled WGS sequence"/>
</dbReference>
<feature type="domain" description="Phosphodiester glycosidase" evidence="1">
    <location>
        <begin position="63"/>
        <end position="138"/>
    </location>
</feature>